<accession>A0A9D1IFQ3</accession>
<proteinExistence type="inferred from homology"/>
<reference evidence="4" key="1">
    <citation type="submission" date="2020-10" db="EMBL/GenBank/DDBJ databases">
        <authorList>
            <person name="Gilroy R."/>
        </authorList>
    </citation>
    <scope>NUCLEOTIDE SEQUENCE</scope>
    <source>
        <strain evidence="4">ChiGjej1B1-19959</strain>
    </source>
</reference>
<dbReference type="Pfam" id="PF00011">
    <property type="entry name" value="HSP20"/>
    <property type="match status" value="1"/>
</dbReference>
<reference evidence="4" key="2">
    <citation type="journal article" date="2021" name="PeerJ">
        <title>Extensive microbial diversity within the chicken gut microbiome revealed by metagenomics and culture.</title>
        <authorList>
            <person name="Gilroy R."/>
            <person name="Ravi A."/>
            <person name="Getino M."/>
            <person name="Pursley I."/>
            <person name="Horton D.L."/>
            <person name="Alikhan N.F."/>
            <person name="Baker D."/>
            <person name="Gharbi K."/>
            <person name="Hall N."/>
            <person name="Watson M."/>
            <person name="Adriaenssens E.M."/>
            <person name="Foster-Nyarko E."/>
            <person name="Jarju S."/>
            <person name="Secka A."/>
            <person name="Antonio M."/>
            <person name="Oren A."/>
            <person name="Chaudhuri R.R."/>
            <person name="La Ragione R."/>
            <person name="Hildebrand F."/>
            <person name="Pallen M.J."/>
        </authorList>
    </citation>
    <scope>NUCLEOTIDE SEQUENCE</scope>
    <source>
        <strain evidence="4">ChiGjej1B1-19959</strain>
    </source>
</reference>
<dbReference type="PROSITE" id="PS01031">
    <property type="entry name" value="SHSP"/>
    <property type="match status" value="1"/>
</dbReference>
<dbReference type="SUPFAM" id="SSF49764">
    <property type="entry name" value="HSP20-like chaperones"/>
    <property type="match status" value="1"/>
</dbReference>
<dbReference type="Gene3D" id="2.60.40.790">
    <property type="match status" value="1"/>
</dbReference>
<dbReference type="CDD" id="cd06471">
    <property type="entry name" value="ACD_LpsHSP_like"/>
    <property type="match status" value="1"/>
</dbReference>
<dbReference type="InterPro" id="IPR002068">
    <property type="entry name" value="A-crystallin/Hsp20_dom"/>
</dbReference>
<comment type="similarity">
    <text evidence="1 2">Belongs to the small heat shock protein (HSP20) family.</text>
</comment>
<dbReference type="InterPro" id="IPR008978">
    <property type="entry name" value="HSP20-like_chaperone"/>
</dbReference>
<dbReference type="EMBL" id="DVMW01000036">
    <property type="protein sequence ID" value="HIU36123.1"/>
    <property type="molecule type" value="Genomic_DNA"/>
</dbReference>
<sequence>MFDLRPYSRKNRMTTYNPFRELEEMERRFFDDPFDFFDGHSLAEFKTDIIDNGDSYTLETDLPGFQKGDIHLDITGDVLTIKAERHSEHEQKEKKDKYVRCERSYGSYTRSFDISEVDADRITAKYADGVLRLTLPKKEPRKVDSRKLEIE</sequence>
<comment type="caution">
    <text evidence="4">The sequence shown here is derived from an EMBL/GenBank/DDBJ whole genome shotgun (WGS) entry which is preliminary data.</text>
</comment>
<evidence type="ECO:0000256" key="1">
    <source>
        <dbReference type="PROSITE-ProRule" id="PRU00285"/>
    </source>
</evidence>
<gene>
    <name evidence="4" type="ORF">IAC53_05930</name>
</gene>
<evidence type="ECO:0000313" key="5">
    <source>
        <dbReference type="Proteomes" id="UP000824071"/>
    </source>
</evidence>
<dbReference type="InterPro" id="IPR031107">
    <property type="entry name" value="Small_HSP"/>
</dbReference>
<dbReference type="AlphaFoldDB" id="A0A9D1IFQ3"/>
<dbReference type="PANTHER" id="PTHR11527">
    <property type="entry name" value="HEAT-SHOCK PROTEIN 20 FAMILY MEMBER"/>
    <property type="match status" value="1"/>
</dbReference>
<evidence type="ECO:0000256" key="2">
    <source>
        <dbReference type="RuleBase" id="RU003616"/>
    </source>
</evidence>
<protein>
    <submittedName>
        <fullName evidence="4">Hsp20/alpha crystallin family protein</fullName>
    </submittedName>
</protein>
<name>A0A9D1IFQ3_9FIRM</name>
<dbReference type="Proteomes" id="UP000824071">
    <property type="component" value="Unassembled WGS sequence"/>
</dbReference>
<organism evidence="4 5">
    <name type="scientific">Candidatus Fimenecus excrementigallinarum</name>
    <dbReference type="NCBI Taxonomy" id="2840816"/>
    <lineage>
        <taxon>Bacteria</taxon>
        <taxon>Bacillati</taxon>
        <taxon>Bacillota</taxon>
        <taxon>Clostridia</taxon>
        <taxon>Candidatus Fimenecus</taxon>
    </lineage>
</organism>
<evidence type="ECO:0000313" key="4">
    <source>
        <dbReference type="EMBL" id="HIU36123.1"/>
    </source>
</evidence>
<feature type="domain" description="SHSP" evidence="3">
    <location>
        <begin position="38"/>
        <end position="151"/>
    </location>
</feature>
<evidence type="ECO:0000259" key="3">
    <source>
        <dbReference type="PROSITE" id="PS01031"/>
    </source>
</evidence>